<keyword evidence="3" id="KW-1185">Reference proteome</keyword>
<dbReference type="Proteomes" id="UP000314294">
    <property type="component" value="Unassembled WGS sequence"/>
</dbReference>
<dbReference type="AlphaFoldDB" id="A0A4Z2FAK3"/>
<organism evidence="2 3">
    <name type="scientific">Liparis tanakae</name>
    <name type="common">Tanaka's snailfish</name>
    <dbReference type="NCBI Taxonomy" id="230148"/>
    <lineage>
        <taxon>Eukaryota</taxon>
        <taxon>Metazoa</taxon>
        <taxon>Chordata</taxon>
        <taxon>Craniata</taxon>
        <taxon>Vertebrata</taxon>
        <taxon>Euteleostomi</taxon>
        <taxon>Actinopterygii</taxon>
        <taxon>Neopterygii</taxon>
        <taxon>Teleostei</taxon>
        <taxon>Neoteleostei</taxon>
        <taxon>Acanthomorphata</taxon>
        <taxon>Eupercaria</taxon>
        <taxon>Perciformes</taxon>
        <taxon>Cottioidei</taxon>
        <taxon>Cottales</taxon>
        <taxon>Liparidae</taxon>
        <taxon>Liparis</taxon>
    </lineage>
</organism>
<evidence type="ECO:0000256" key="1">
    <source>
        <dbReference type="SAM" id="MobiDB-lite"/>
    </source>
</evidence>
<evidence type="ECO:0000313" key="2">
    <source>
        <dbReference type="EMBL" id="TNN37834.1"/>
    </source>
</evidence>
<comment type="caution">
    <text evidence="2">The sequence shown here is derived from an EMBL/GenBank/DDBJ whole genome shotgun (WGS) entry which is preliminary data.</text>
</comment>
<proteinExistence type="predicted"/>
<name>A0A4Z2FAK3_9TELE</name>
<feature type="region of interest" description="Disordered" evidence="1">
    <location>
        <begin position="1"/>
        <end position="21"/>
    </location>
</feature>
<reference evidence="2 3" key="1">
    <citation type="submission" date="2019-03" db="EMBL/GenBank/DDBJ databases">
        <title>First draft genome of Liparis tanakae, snailfish: a comprehensive survey of snailfish specific genes.</title>
        <authorList>
            <person name="Kim W."/>
            <person name="Song I."/>
            <person name="Jeong J.-H."/>
            <person name="Kim D."/>
            <person name="Kim S."/>
            <person name="Ryu S."/>
            <person name="Song J.Y."/>
            <person name="Lee S.K."/>
        </authorList>
    </citation>
    <scope>NUCLEOTIDE SEQUENCE [LARGE SCALE GENOMIC DNA]</scope>
    <source>
        <tissue evidence="2">Muscle</tissue>
    </source>
</reference>
<sequence>MDSSLEPLAAYPSGERAPVGSSFVPEQQKHAGRAGVISQRLSAANGDTGGSLPRLHPRMRTLSRLAIGLKFQSGRGLVEGSMFSAVLLALGCVLQRNLVTTEGHHGTNRHVLYAVHMDGGAAAAGALAERHGLEFIQRTDKKPPTAMPDLKYSEDEDNSMKSLVPLDGI</sequence>
<feature type="region of interest" description="Disordered" evidence="1">
    <location>
        <begin position="138"/>
        <end position="169"/>
    </location>
</feature>
<protein>
    <submittedName>
        <fullName evidence="2">Uncharacterized protein</fullName>
    </submittedName>
</protein>
<evidence type="ECO:0000313" key="3">
    <source>
        <dbReference type="Proteomes" id="UP000314294"/>
    </source>
</evidence>
<accession>A0A4Z2FAK3</accession>
<gene>
    <name evidence="2" type="ORF">EYF80_052005</name>
</gene>
<dbReference type="OrthoDB" id="300641at2759"/>
<dbReference type="EMBL" id="SRLO01001436">
    <property type="protein sequence ID" value="TNN37834.1"/>
    <property type="molecule type" value="Genomic_DNA"/>
</dbReference>